<name>A0AAF0PS66_SOLVR</name>
<organism evidence="1 2">
    <name type="scientific">Solanum verrucosum</name>
    <dbReference type="NCBI Taxonomy" id="315347"/>
    <lineage>
        <taxon>Eukaryota</taxon>
        <taxon>Viridiplantae</taxon>
        <taxon>Streptophyta</taxon>
        <taxon>Embryophyta</taxon>
        <taxon>Tracheophyta</taxon>
        <taxon>Spermatophyta</taxon>
        <taxon>Magnoliopsida</taxon>
        <taxon>eudicotyledons</taxon>
        <taxon>Gunneridae</taxon>
        <taxon>Pentapetalae</taxon>
        <taxon>asterids</taxon>
        <taxon>lamiids</taxon>
        <taxon>Solanales</taxon>
        <taxon>Solanaceae</taxon>
        <taxon>Solanoideae</taxon>
        <taxon>Solaneae</taxon>
        <taxon>Solanum</taxon>
    </lineage>
</organism>
<evidence type="ECO:0000313" key="2">
    <source>
        <dbReference type="Proteomes" id="UP001234989"/>
    </source>
</evidence>
<gene>
    <name evidence="1" type="ORF">MTR67_003151</name>
</gene>
<keyword evidence="2" id="KW-1185">Reference proteome</keyword>
<reference evidence="1" key="1">
    <citation type="submission" date="2023-08" db="EMBL/GenBank/DDBJ databases">
        <title>A de novo genome assembly of Solanum verrucosum Schlechtendal, a Mexican diploid species geographically isolated from the other diploid A-genome species in potato relatives.</title>
        <authorList>
            <person name="Hosaka K."/>
        </authorList>
    </citation>
    <scope>NUCLEOTIDE SEQUENCE</scope>
    <source>
        <tissue evidence="1">Young leaves</tissue>
    </source>
</reference>
<dbReference type="Proteomes" id="UP001234989">
    <property type="component" value="Chromosome 1"/>
</dbReference>
<dbReference type="PANTHER" id="PTHR33180">
    <property type="entry name" value="PHOTOSYSTEM II CP43 REACTION CENTER PROTEIN"/>
    <property type="match status" value="1"/>
</dbReference>
<protein>
    <submittedName>
        <fullName evidence="1">Uncharacterized protein</fullName>
    </submittedName>
</protein>
<dbReference type="EMBL" id="CP133612">
    <property type="protein sequence ID" value="WMV09766.1"/>
    <property type="molecule type" value="Genomic_DNA"/>
</dbReference>
<sequence>MNRLKVDGLRTILEEKRLSTNGVVGIYPDVWDIIRFHKLECFTQPQGSYIPFWVWEFYNEYERLVPKGKKKASSFAPVNHVVVRAMDRAKGLDIEEGYEYSSTLCLRARVPFVAKTDVEVTPTFSTDIQKIKAEYTRDEA</sequence>
<dbReference type="AlphaFoldDB" id="A0AAF0PS66"/>
<accession>A0AAF0PS66</accession>
<dbReference type="PANTHER" id="PTHR33180:SF31">
    <property type="entry name" value="POLYPROTEIN PROTEIN"/>
    <property type="match status" value="1"/>
</dbReference>
<evidence type="ECO:0000313" key="1">
    <source>
        <dbReference type="EMBL" id="WMV09766.1"/>
    </source>
</evidence>
<proteinExistence type="predicted"/>